<comment type="similarity">
    <text evidence="1">Belongs to the arylamine N-acetyltransferase family.</text>
</comment>
<evidence type="ECO:0000313" key="2">
    <source>
        <dbReference type="EMBL" id="KXJ89443.1"/>
    </source>
</evidence>
<dbReference type="Pfam" id="PF00797">
    <property type="entry name" value="Acetyltransf_2"/>
    <property type="match status" value="1"/>
</dbReference>
<dbReference type="InterPro" id="IPR053710">
    <property type="entry name" value="Arylamine_NAT_domain_sf"/>
</dbReference>
<dbReference type="GO" id="GO:0016407">
    <property type="term" value="F:acetyltransferase activity"/>
    <property type="evidence" value="ECO:0007669"/>
    <property type="project" value="InterPro"/>
</dbReference>
<dbReference type="InParanoid" id="A0A136IWZ8"/>
<dbReference type="AlphaFoldDB" id="A0A136IWZ8"/>
<dbReference type="InterPro" id="IPR038765">
    <property type="entry name" value="Papain-like_cys_pep_sf"/>
</dbReference>
<dbReference type="PANTHER" id="PTHR11786:SF0">
    <property type="entry name" value="ARYLAMINE N-ACETYLTRANSFERASE 4-RELATED"/>
    <property type="match status" value="1"/>
</dbReference>
<evidence type="ECO:0000256" key="1">
    <source>
        <dbReference type="ARBA" id="ARBA00006547"/>
    </source>
</evidence>
<accession>A0A136IWZ8</accession>
<sequence length="330" mass="36245">MASLTPPTSALSQDQLEAYLAHIGLPADPGADPKPAAHRKLNLPFLTQLLEHQICAVPYENLGMHYSRDKVISLDVQNLFDKCVGNGGGSQSRGRGGYCLESTLLFNHVLRALGFYAWIVGARARPRVNGVPQGDYTGWLHTVNIVKFPDGSRYMVDVAYGGDLSTKPLLLDPSPEGTISHNSIGTQQVRLVRGPIPGLLSGEKLWRYEYRNNSPGQDNQWNACFCFAEAEFLPQDLEVMNVYTSRDPRCFLAASVLVVRFLRNAETGGIYGKRMLVNAEVKENLDGKTAVVRTCRTEAERVAALRELLGIELTEEEVQGIKGTAVELSG</sequence>
<dbReference type="InterPro" id="IPR001447">
    <property type="entry name" value="Arylamine_N-AcTrfase"/>
</dbReference>
<dbReference type="SUPFAM" id="SSF54001">
    <property type="entry name" value="Cysteine proteinases"/>
    <property type="match status" value="1"/>
</dbReference>
<gene>
    <name evidence="2" type="ORF">Micbo1qcDRAFT_165530</name>
</gene>
<proteinExistence type="inferred from homology"/>
<name>A0A136IWZ8_9PEZI</name>
<organism evidence="2 3">
    <name type="scientific">Microdochium bolleyi</name>
    <dbReference type="NCBI Taxonomy" id="196109"/>
    <lineage>
        <taxon>Eukaryota</taxon>
        <taxon>Fungi</taxon>
        <taxon>Dikarya</taxon>
        <taxon>Ascomycota</taxon>
        <taxon>Pezizomycotina</taxon>
        <taxon>Sordariomycetes</taxon>
        <taxon>Xylariomycetidae</taxon>
        <taxon>Xylariales</taxon>
        <taxon>Microdochiaceae</taxon>
        <taxon>Microdochium</taxon>
    </lineage>
</organism>
<keyword evidence="3" id="KW-1185">Reference proteome</keyword>
<dbReference type="OrthoDB" id="10260017at2759"/>
<dbReference type="PANTHER" id="PTHR11786">
    <property type="entry name" value="N-HYDROXYARYLAMINE O-ACETYLTRANSFERASE"/>
    <property type="match status" value="1"/>
</dbReference>
<keyword evidence="2" id="KW-0808">Transferase</keyword>
<evidence type="ECO:0000313" key="3">
    <source>
        <dbReference type="Proteomes" id="UP000070501"/>
    </source>
</evidence>
<protein>
    <submittedName>
        <fullName evidence="2">Arylamine N-acetyltransferase 2</fullName>
    </submittedName>
</protein>
<dbReference type="EMBL" id="KQ964255">
    <property type="protein sequence ID" value="KXJ89443.1"/>
    <property type="molecule type" value="Genomic_DNA"/>
</dbReference>
<reference evidence="3" key="1">
    <citation type="submission" date="2016-02" db="EMBL/GenBank/DDBJ databases">
        <title>Draft genome sequence of Microdochium bolleyi, a fungal endophyte of beachgrass.</title>
        <authorList>
            <consortium name="DOE Joint Genome Institute"/>
            <person name="David A.S."/>
            <person name="May G."/>
            <person name="Haridas S."/>
            <person name="Lim J."/>
            <person name="Wang M."/>
            <person name="Labutti K."/>
            <person name="Lipzen A."/>
            <person name="Barry K."/>
            <person name="Grigoriev I.V."/>
        </authorList>
    </citation>
    <scope>NUCLEOTIDE SEQUENCE [LARGE SCALE GENOMIC DNA]</scope>
    <source>
        <strain evidence="3">J235TASD1</strain>
    </source>
</reference>
<dbReference type="STRING" id="196109.A0A136IWZ8"/>
<dbReference type="Proteomes" id="UP000070501">
    <property type="component" value="Unassembled WGS sequence"/>
</dbReference>
<dbReference type="Gene3D" id="3.30.2140.20">
    <property type="match status" value="1"/>
</dbReference>